<dbReference type="InterPro" id="IPR000602">
    <property type="entry name" value="Glyco_hydro_38_N"/>
</dbReference>
<feature type="region of interest" description="Disordered" evidence="5">
    <location>
        <begin position="1"/>
        <end position="26"/>
    </location>
</feature>
<dbReference type="SUPFAM" id="SSF88688">
    <property type="entry name" value="Families 57/38 glycoside transferase middle domain"/>
    <property type="match status" value="1"/>
</dbReference>
<dbReference type="RefSeq" id="WP_285583801.1">
    <property type="nucleotide sequence ID" value="NZ_BSTK01000023.1"/>
</dbReference>
<dbReference type="PANTHER" id="PTHR46017:SF1">
    <property type="entry name" value="ALPHA-MANNOSIDASE 2C1"/>
    <property type="match status" value="1"/>
</dbReference>
<evidence type="ECO:0000259" key="6">
    <source>
        <dbReference type="SMART" id="SM00872"/>
    </source>
</evidence>
<dbReference type="PANTHER" id="PTHR46017">
    <property type="entry name" value="ALPHA-MANNOSIDASE 2C1"/>
    <property type="match status" value="1"/>
</dbReference>
<gene>
    <name evidence="7" type="ORF">Airi02_098160</name>
</gene>
<reference evidence="7" key="1">
    <citation type="submission" date="2023-03" db="EMBL/GenBank/DDBJ databases">
        <title>Actinoallomurus iriomotensis NBRC 103684.</title>
        <authorList>
            <person name="Ichikawa N."/>
            <person name="Sato H."/>
            <person name="Tonouchi N."/>
        </authorList>
    </citation>
    <scope>NUCLEOTIDE SEQUENCE</scope>
    <source>
        <strain evidence="7">NBRC 103684</strain>
    </source>
</reference>
<dbReference type="InterPro" id="IPR011682">
    <property type="entry name" value="Glyco_hydro_38_C"/>
</dbReference>
<dbReference type="Proteomes" id="UP001165074">
    <property type="component" value="Unassembled WGS sequence"/>
</dbReference>
<dbReference type="InterPro" id="IPR015341">
    <property type="entry name" value="Glyco_hydro_38_cen"/>
</dbReference>
<sequence>MISAKPDPRPRTASTSHPAPPIGRATRGPLHMIGNAHIDAVWLWPWQEGFQEARATFRAALDRIAEYPDFVFTCDSIGYLAWIEEHDPELFDALREQVHAGRFEIVGGWWVEPDCNIPGGEGFVRHALYSQRFLADRFGRMASVGCNVDPFGQNAVIPQLLSKSGMESYAFMRPQPHEAELPGPTFWWRAADGSRVLTYRIPHEYCSPAGHLGTHVGKALAQLPHTTEPLMCFYGVGNHGGGPTRANIDSIVELNGSDQFPRMIFSTVGAFFDDARDGDLPEYTGEIQPHGVGCYSAHSGIKKLIRTTEHALAAAEKWAAIAGEVAAMPPVTGEFETAWRQVLLNHFHDTAAGTALPSAYDDARDQLGEARSIAARLQNRAIQSISRQIAVAPEEGMAPLAVFNPHPWPVATTVEVEFGAQLGRGAIVAVDDADRRVSVQAARSSTVCGGRRVLVVPVELPPLGYRLYRLYADPVSGPVAERGTVLENEHLRAEIDPETGWLSSLVHKASGVDLIDGEAARAAHAAVLDDPTDTWGHSVVSYRDVIGRFTPTSVRVVESGPVRHVVRVDSAYGSSTMREDYVLVAGARHLEVRVTVDWHERLRMLKLRFPTALTGVTATHAIPYGHLERVPDGHETVSHTWVDVSGETPAGPAGLSVLNDAKYGGDVSDGDIGVTVLRSPPYAWHTPEPLPEDGDFEAMDQGVQRFTYRLLPHDGDWRAAGTPRAAAELDQLPIALLESFHDGPLPQRRSFADASDAGNVVITVVKRAEDGDGHIVRGYETDGAAATATVHLPFLRRTVIAEFDPHEIKTLFVPDDRRLPVVETDLLERPLSESEDRAEDTILDRTE</sequence>
<organism evidence="7 8">
    <name type="scientific">Actinoallomurus iriomotensis</name>
    <dbReference type="NCBI Taxonomy" id="478107"/>
    <lineage>
        <taxon>Bacteria</taxon>
        <taxon>Bacillati</taxon>
        <taxon>Actinomycetota</taxon>
        <taxon>Actinomycetes</taxon>
        <taxon>Streptosporangiales</taxon>
        <taxon>Thermomonosporaceae</taxon>
        <taxon>Actinoallomurus</taxon>
    </lineage>
</organism>
<dbReference type="Pfam" id="PF07748">
    <property type="entry name" value="Glyco_hydro_38C"/>
    <property type="match status" value="1"/>
</dbReference>
<comment type="caution">
    <text evidence="7">The sequence shown here is derived from an EMBL/GenBank/DDBJ whole genome shotgun (WGS) entry which is preliminary data.</text>
</comment>
<accession>A0A9W6SE26</accession>
<evidence type="ECO:0000313" key="8">
    <source>
        <dbReference type="Proteomes" id="UP001165074"/>
    </source>
</evidence>
<keyword evidence="4" id="KW-0326">Glycosidase</keyword>
<keyword evidence="8" id="KW-1185">Reference proteome</keyword>
<feature type="compositionally biased region" description="Basic and acidic residues" evidence="5">
    <location>
        <begin position="1"/>
        <end position="10"/>
    </location>
</feature>
<dbReference type="GO" id="GO:0009313">
    <property type="term" value="P:oligosaccharide catabolic process"/>
    <property type="evidence" value="ECO:0007669"/>
    <property type="project" value="TreeGrafter"/>
</dbReference>
<evidence type="ECO:0000256" key="2">
    <source>
        <dbReference type="ARBA" id="ARBA00022723"/>
    </source>
</evidence>
<dbReference type="CDD" id="cd10789">
    <property type="entry name" value="GH38N_AMII_ER_cytosolic"/>
    <property type="match status" value="1"/>
</dbReference>
<protein>
    <submittedName>
        <fullName evidence="7">Alpha-mannosidase</fullName>
    </submittedName>
</protein>
<dbReference type="InterPro" id="IPR027291">
    <property type="entry name" value="Glyco_hydro_38_N_sf"/>
</dbReference>
<dbReference type="Gene3D" id="1.20.1270.50">
    <property type="entry name" value="Glycoside hydrolase family 38, central domain"/>
    <property type="match status" value="1"/>
</dbReference>
<feature type="domain" description="Glycoside hydrolase family 38 central" evidence="6">
    <location>
        <begin position="292"/>
        <end position="367"/>
    </location>
</feature>
<dbReference type="InterPro" id="IPR037094">
    <property type="entry name" value="Glyco_hydro_38_cen_sf"/>
</dbReference>
<dbReference type="Pfam" id="PF01074">
    <property type="entry name" value="Glyco_hydro_38N"/>
    <property type="match status" value="1"/>
</dbReference>
<dbReference type="InterPro" id="IPR011330">
    <property type="entry name" value="Glyco_hydro/deAcase_b/a-brl"/>
</dbReference>
<evidence type="ECO:0000256" key="3">
    <source>
        <dbReference type="ARBA" id="ARBA00022801"/>
    </source>
</evidence>
<dbReference type="InterPro" id="IPR011013">
    <property type="entry name" value="Gal_mutarotase_sf_dom"/>
</dbReference>
<dbReference type="InterPro" id="IPR028995">
    <property type="entry name" value="Glyco_hydro_57/38_cen_sf"/>
</dbReference>
<keyword evidence="2" id="KW-0479">Metal-binding</keyword>
<name>A0A9W6SE26_9ACTN</name>
<dbReference type="SUPFAM" id="SSF88713">
    <property type="entry name" value="Glycoside hydrolase/deacetylase"/>
    <property type="match status" value="1"/>
</dbReference>
<dbReference type="InterPro" id="IPR041147">
    <property type="entry name" value="GH38_C"/>
</dbReference>
<evidence type="ECO:0000256" key="1">
    <source>
        <dbReference type="ARBA" id="ARBA00009792"/>
    </source>
</evidence>
<dbReference type="GO" id="GO:0030246">
    <property type="term" value="F:carbohydrate binding"/>
    <property type="evidence" value="ECO:0007669"/>
    <property type="project" value="InterPro"/>
</dbReference>
<dbReference type="Gene3D" id="3.20.110.10">
    <property type="entry name" value="Glycoside hydrolase 38, N terminal domain"/>
    <property type="match status" value="1"/>
</dbReference>
<evidence type="ECO:0000256" key="5">
    <source>
        <dbReference type="SAM" id="MobiDB-lite"/>
    </source>
</evidence>
<dbReference type="GO" id="GO:0004559">
    <property type="term" value="F:alpha-mannosidase activity"/>
    <property type="evidence" value="ECO:0007669"/>
    <property type="project" value="InterPro"/>
</dbReference>
<dbReference type="SUPFAM" id="SSF74650">
    <property type="entry name" value="Galactose mutarotase-like"/>
    <property type="match status" value="1"/>
</dbReference>
<evidence type="ECO:0000256" key="4">
    <source>
        <dbReference type="ARBA" id="ARBA00023295"/>
    </source>
</evidence>
<evidence type="ECO:0000313" key="7">
    <source>
        <dbReference type="EMBL" id="GLY91888.1"/>
    </source>
</evidence>
<dbReference type="GO" id="GO:0046872">
    <property type="term" value="F:metal ion binding"/>
    <property type="evidence" value="ECO:0007669"/>
    <property type="project" value="UniProtKB-KW"/>
</dbReference>
<dbReference type="GO" id="GO:0006013">
    <property type="term" value="P:mannose metabolic process"/>
    <property type="evidence" value="ECO:0007669"/>
    <property type="project" value="InterPro"/>
</dbReference>
<dbReference type="Gene3D" id="2.70.98.30">
    <property type="entry name" value="Golgi alpha-mannosidase II, domain 4"/>
    <property type="match status" value="1"/>
</dbReference>
<dbReference type="AlphaFoldDB" id="A0A9W6SE26"/>
<dbReference type="Pfam" id="PF09261">
    <property type="entry name" value="Alpha-mann_mid"/>
    <property type="match status" value="1"/>
</dbReference>
<comment type="similarity">
    <text evidence="1">Belongs to the glycosyl hydrolase 38 family.</text>
</comment>
<dbReference type="Pfam" id="PF17677">
    <property type="entry name" value="Glyco_hydro38C2"/>
    <property type="match status" value="1"/>
</dbReference>
<proteinExistence type="inferred from homology"/>
<dbReference type="SMART" id="SM00872">
    <property type="entry name" value="Alpha-mann_mid"/>
    <property type="match status" value="1"/>
</dbReference>
<keyword evidence="3" id="KW-0378">Hydrolase</keyword>
<dbReference type="EMBL" id="BSTK01000023">
    <property type="protein sequence ID" value="GLY91888.1"/>
    <property type="molecule type" value="Genomic_DNA"/>
</dbReference>